<sequence>MIALIGQRIREIRHKRGMTLNELASQIDVTASYISQVERDLIEPSLSSLRKIAVALGVPLFTFLHDDSIDPVVVRAAERKQLALPESSIIYEFVTPMVADQKVQPKMEIIYFTLAPKSWTSDENITHQADECVFVINGDLEIYLDDKKYCLQAGDSVYIKENIGHRFYNPTDKIVTGLTNITPAIY</sequence>
<dbReference type="RefSeq" id="WP_090550259.1">
    <property type="nucleotide sequence ID" value="NZ_FNFP01000001.1"/>
</dbReference>
<dbReference type="InterPro" id="IPR011051">
    <property type="entry name" value="RmlC_Cupin_sf"/>
</dbReference>
<dbReference type="AlphaFoldDB" id="A0A1G8YXE7"/>
<gene>
    <name evidence="3" type="ORF">SAMN05660472_00675</name>
</gene>
<dbReference type="PANTHER" id="PTHR46797:SF19">
    <property type="entry name" value="BLL2473 PROTEIN"/>
    <property type="match status" value="1"/>
</dbReference>
<dbReference type="SMART" id="SM00530">
    <property type="entry name" value="HTH_XRE"/>
    <property type="match status" value="1"/>
</dbReference>
<dbReference type="InterPro" id="IPR010982">
    <property type="entry name" value="Lambda_DNA-bd_dom_sf"/>
</dbReference>
<organism evidence="3 4">
    <name type="scientific">Natronincola ferrireducens</name>
    <dbReference type="NCBI Taxonomy" id="393762"/>
    <lineage>
        <taxon>Bacteria</taxon>
        <taxon>Bacillati</taxon>
        <taxon>Bacillota</taxon>
        <taxon>Clostridia</taxon>
        <taxon>Peptostreptococcales</taxon>
        <taxon>Natronincolaceae</taxon>
        <taxon>Natronincola</taxon>
    </lineage>
</organism>
<feature type="domain" description="HTH cro/C1-type" evidence="2">
    <location>
        <begin position="9"/>
        <end position="64"/>
    </location>
</feature>
<dbReference type="Proteomes" id="UP000198718">
    <property type="component" value="Unassembled WGS sequence"/>
</dbReference>
<dbReference type="Gene3D" id="1.10.260.40">
    <property type="entry name" value="lambda repressor-like DNA-binding domains"/>
    <property type="match status" value="1"/>
</dbReference>
<dbReference type="GO" id="GO:0003700">
    <property type="term" value="F:DNA-binding transcription factor activity"/>
    <property type="evidence" value="ECO:0007669"/>
    <property type="project" value="TreeGrafter"/>
</dbReference>
<dbReference type="SUPFAM" id="SSF51182">
    <property type="entry name" value="RmlC-like cupins"/>
    <property type="match status" value="1"/>
</dbReference>
<dbReference type="GO" id="GO:0005829">
    <property type="term" value="C:cytosol"/>
    <property type="evidence" value="ECO:0007669"/>
    <property type="project" value="TreeGrafter"/>
</dbReference>
<keyword evidence="1" id="KW-0238">DNA-binding</keyword>
<dbReference type="InterPro" id="IPR050807">
    <property type="entry name" value="TransReg_Diox_bact_type"/>
</dbReference>
<dbReference type="Pfam" id="PF07883">
    <property type="entry name" value="Cupin_2"/>
    <property type="match status" value="1"/>
</dbReference>
<evidence type="ECO:0000256" key="1">
    <source>
        <dbReference type="ARBA" id="ARBA00023125"/>
    </source>
</evidence>
<proteinExistence type="predicted"/>
<name>A0A1G8YXE7_9FIRM</name>
<dbReference type="GO" id="GO:0003677">
    <property type="term" value="F:DNA binding"/>
    <property type="evidence" value="ECO:0007669"/>
    <property type="project" value="UniProtKB-KW"/>
</dbReference>
<evidence type="ECO:0000313" key="4">
    <source>
        <dbReference type="Proteomes" id="UP000198718"/>
    </source>
</evidence>
<dbReference type="PANTHER" id="PTHR46797">
    <property type="entry name" value="HTH-TYPE TRANSCRIPTIONAL REGULATOR"/>
    <property type="match status" value="1"/>
</dbReference>
<evidence type="ECO:0000259" key="2">
    <source>
        <dbReference type="PROSITE" id="PS50943"/>
    </source>
</evidence>
<evidence type="ECO:0000313" key="3">
    <source>
        <dbReference type="EMBL" id="SDK07473.1"/>
    </source>
</evidence>
<dbReference type="PROSITE" id="PS50943">
    <property type="entry name" value="HTH_CROC1"/>
    <property type="match status" value="1"/>
</dbReference>
<dbReference type="Gene3D" id="2.60.120.10">
    <property type="entry name" value="Jelly Rolls"/>
    <property type="match status" value="1"/>
</dbReference>
<dbReference type="InterPro" id="IPR014710">
    <property type="entry name" value="RmlC-like_jellyroll"/>
</dbReference>
<dbReference type="InterPro" id="IPR013096">
    <property type="entry name" value="Cupin_2"/>
</dbReference>
<accession>A0A1G8YXE7</accession>
<dbReference type="EMBL" id="FNFP01000001">
    <property type="protein sequence ID" value="SDK07473.1"/>
    <property type="molecule type" value="Genomic_DNA"/>
</dbReference>
<dbReference type="Pfam" id="PF01381">
    <property type="entry name" value="HTH_3"/>
    <property type="match status" value="1"/>
</dbReference>
<dbReference type="SUPFAM" id="SSF47413">
    <property type="entry name" value="lambda repressor-like DNA-binding domains"/>
    <property type="match status" value="1"/>
</dbReference>
<dbReference type="CDD" id="cd00093">
    <property type="entry name" value="HTH_XRE"/>
    <property type="match status" value="1"/>
</dbReference>
<keyword evidence="4" id="KW-1185">Reference proteome</keyword>
<protein>
    <submittedName>
        <fullName evidence="3">Transcriptional regulator, contains XRE-family HTH domain</fullName>
    </submittedName>
</protein>
<reference evidence="3 4" key="1">
    <citation type="submission" date="2016-10" db="EMBL/GenBank/DDBJ databases">
        <authorList>
            <person name="de Groot N.N."/>
        </authorList>
    </citation>
    <scope>NUCLEOTIDE SEQUENCE [LARGE SCALE GENOMIC DNA]</scope>
    <source>
        <strain evidence="3 4">DSM 18346</strain>
    </source>
</reference>
<dbReference type="InterPro" id="IPR001387">
    <property type="entry name" value="Cro/C1-type_HTH"/>
</dbReference>
<dbReference type="STRING" id="393762.SAMN05660472_00675"/>
<dbReference type="OrthoDB" id="9814553at2"/>
<dbReference type="CDD" id="cd02209">
    <property type="entry name" value="cupin_XRE_C"/>
    <property type="match status" value="1"/>
</dbReference>